<dbReference type="KEGG" id="vde:111254552"/>
<feature type="region of interest" description="Disordered" evidence="1">
    <location>
        <begin position="43"/>
        <end position="132"/>
    </location>
</feature>
<evidence type="ECO:0000256" key="1">
    <source>
        <dbReference type="SAM" id="MobiDB-lite"/>
    </source>
</evidence>
<feature type="compositionally biased region" description="Basic and acidic residues" evidence="1">
    <location>
        <begin position="69"/>
        <end position="81"/>
    </location>
</feature>
<dbReference type="RefSeq" id="XP_022671238.1">
    <property type="nucleotide sequence ID" value="XM_022815503.1"/>
</dbReference>
<keyword evidence="3" id="KW-1185">Reference proteome</keyword>
<reference evidence="2" key="1">
    <citation type="submission" date="2021-01" db="UniProtKB">
        <authorList>
            <consortium name="EnsemblMetazoa"/>
        </authorList>
    </citation>
    <scope>IDENTIFICATION</scope>
</reference>
<organism evidence="2 3">
    <name type="scientific">Varroa destructor</name>
    <name type="common">Honeybee mite</name>
    <dbReference type="NCBI Taxonomy" id="109461"/>
    <lineage>
        <taxon>Eukaryota</taxon>
        <taxon>Metazoa</taxon>
        <taxon>Ecdysozoa</taxon>
        <taxon>Arthropoda</taxon>
        <taxon>Chelicerata</taxon>
        <taxon>Arachnida</taxon>
        <taxon>Acari</taxon>
        <taxon>Parasitiformes</taxon>
        <taxon>Mesostigmata</taxon>
        <taxon>Gamasina</taxon>
        <taxon>Dermanyssoidea</taxon>
        <taxon>Varroidae</taxon>
        <taxon>Varroa</taxon>
    </lineage>
</organism>
<dbReference type="AlphaFoldDB" id="A0A7M7KSB2"/>
<evidence type="ECO:0000313" key="3">
    <source>
        <dbReference type="Proteomes" id="UP000594260"/>
    </source>
</evidence>
<proteinExistence type="predicted"/>
<feature type="compositionally biased region" description="Low complexity" evidence="1">
    <location>
        <begin position="121"/>
        <end position="132"/>
    </location>
</feature>
<feature type="compositionally biased region" description="Basic and acidic residues" evidence="1">
    <location>
        <begin position="106"/>
        <end position="120"/>
    </location>
</feature>
<protein>
    <submittedName>
        <fullName evidence="2">Uncharacterized protein</fullName>
    </submittedName>
</protein>
<dbReference type="InParanoid" id="A0A7M7KSB2"/>
<dbReference type="EnsemblMetazoa" id="XM_022815503">
    <property type="protein sequence ID" value="XP_022671238"/>
    <property type="gene ID" value="LOC111254552"/>
</dbReference>
<dbReference type="Proteomes" id="UP000594260">
    <property type="component" value="Unplaced"/>
</dbReference>
<dbReference type="GeneID" id="111254552"/>
<accession>A0A7M7KSB2</accession>
<feature type="compositionally biased region" description="Basic residues" evidence="1">
    <location>
        <begin position="82"/>
        <end position="105"/>
    </location>
</feature>
<name>A0A7M7KSB2_VARDE</name>
<evidence type="ECO:0000313" key="2">
    <source>
        <dbReference type="EnsemblMetazoa" id="XP_022671238"/>
    </source>
</evidence>
<sequence>MSMVTSIVNHNLAGSEIKLKHPNIELWSVHSLRLVVMADNEKTNATTQAAPSVKPRVDEVSPYNPAIDGRNDCIVKDELSRRFRHKEKPRSRRHPRQKHRCRSRYRSRDRQQKRGSRKSDSTTSSVTSTTSAQSALFTDTATTGATTDATTTAMTTIRSDMKNNDRRCVTADPNRSGANVTVTIVNEKDPDDKNDCNIS</sequence>